<sequence>MELSHDVALVLFEWLTQREEEDWADLPFTHRGELGALLQLAGALERTLVETIDPRYSELLAAARERLAPAVGPEDP</sequence>
<protein>
    <submittedName>
        <fullName evidence="1">Uncharacterized protein</fullName>
    </submittedName>
</protein>
<accession>A0A543PA12</accession>
<comment type="caution">
    <text evidence="1">The sequence shown here is derived from an EMBL/GenBank/DDBJ whole genome shotgun (WGS) entry which is preliminary data.</text>
</comment>
<name>A0A543PA12_9ACTN</name>
<reference evidence="1 2" key="1">
    <citation type="submission" date="2019-06" db="EMBL/GenBank/DDBJ databases">
        <title>Sequencing the genomes of 1000 actinobacteria strains.</title>
        <authorList>
            <person name="Klenk H.-P."/>
        </authorList>
    </citation>
    <scope>NUCLEOTIDE SEQUENCE [LARGE SCALE GENOMIC DNA]</scope>
    <source>
        <strain evidence="1 2">DSM 46837</strain>
    </source>
</reference>
<dbReference type="RefSeq" id="WP_142023719.1">
    <property type="nucleotide sequence ID" value="NZ_VFQE01000001.1"/>
</dbReference>
<dbReference type="OrthoDB" id="2989479at2"/>
<evidence type="ECO:0000313" key="1">
    <source>
        <dbReference type="EMBL" id="TQN40912.1"/>
    </source>
</evidence>
<dbReference type="EMBL" id="VFQE01000001">
    <property type="protein sequence ID" value="TQN40912.1"/>
    <property type="molecule type" value="Genomic_DNA"/>
</dbReference>
<proteinExistence type="predicted"/>
<dbReference type="Proteomes" id="UP000319865">
    <property type="component" value="Unassembled WGS sequence"/>
</dbReference>
<organism evidence="1 2">
    <name type="scientific">Blastococcus colisei</name>
    <dbReference type="NCBI Taxonomy" id="1564162"/>
    <lineage>
        <taxon>Bacteria</taxon>
        <taxon>Bacillati</taxon>
        <taxon>Actinomycetota</taxon>
        <taxon>Actinomycetes</taxon>
        <taxon>Geodermatophilales</taxon>
        <taxon>Geodermatophilaceae</taxon>
        <taxon>Blastococcus</taxon>
    </lineage>
</organism>
<dbReference type="AlphaFoldDB" id="A0A543PA12"/>
<keyword evidence="2" id="KW-1185">Reference proteome</keyword>
<gene>
    <name evidence="1" type="ORF">FHU33_0263</name>
</gene>
<evidence type="ECO:0000313" key="2">
    <source>
        <dbReference type="Proteomes" id="UP000319865"/>
    </source>
</evidence>